<reference evidence="1 2" key="1">
    <citation type="journal article" date="2019" name="Sci. Data">
        <title>Hybrid genome assembly and annotation of Danionella translucida.</title>
        <authorList>
            <person name="Kadobianskyi M."/>
            <person name="Schulze L."/>
            <person name="Schuelke M."/>
            <person name="Judkewitz B."/>
        </authorList>
    </citation>
    <scope>NUCLEOTIDE SEQUENCE [LARGE SCALE GENOMIC DNA]</scope>
    <source>
        <strain evidence="1 2">Bolton</strain>
    </source>
</reference>
<proteinExistence type="predicted"/>
<keyword evidence="2" id="KW-1185">Reference proteome</keyword>
<name>A0A553QIJ3_9TELE</name>
<dbReference type="AlphaFoldDB" id="A0A553QIJ3"/>
<evidence type="ECO:0000313" key="2">
    <source>
        <dbReference type="Proteomes" id="UP000316079"/>
    </source>
</evidence>
<comment type="caution">
    <text evidence="1">The sequence shown here is derived from an EMBL/GenBank/DDBJ whole genome shotgun (WGS) entry which is preliminary data.</text>
</comment>
<protein>
    <submittedName>
        <fullName evidence="1">Uncharacterized protein</fullName>
    </submittedName>
</protein>
<dbReference type="Proteomes" id="UP000316079">
    <property type="component" value="Unassembled WGS sequence"/>
</dbReference>
<accession>A0A553QIJ3</accession>
<gene>
    <name evidence="1" type="ORF">DNTS_000001</name>
</gene>
<dbReference type="EMBL" id="SRMA01025933">
    <property type="protein sequence ID" value="TRY89748.1"/>
    <property type="molecule type" value="Genomic_DNA"/>
</dbReference>
<dbReference type="OrthoDB" id="3638488at2759"/>
<sequence length="94" mass="10379">MTGWVTGQRTWNPVWVKEDSIPWQSSSQRCTADHYGASMQTYAIPSSGRRWSVSLERAAGILLSIQVSLGGDSWLSYCMTVPAVISPQISDDVE</sequence>
<evidence type="ECO:0000313" key="1">
    <source>
        <dbReference type="EMBL" id="TRY89748.1"/>
    </source>
</evidence>
<organism evidence="1 2">
    <name type="scientific">Danionella cerebrum</name>
    <dbReference type="NCBI Taxonomy" id="2873325"/>
    <lineage>
        <taxon>Eukaryota</taxon>
        <taxon>Metazoa</taxon>
        <taxon>Chordata</taxon>
        <taxon>Craniata</taxon>
        <taxon>Vertebrata</taxon>
        <taxon>Euteleostomi</taxon>
        <taxon>Actinopterygii</taxon>
        <taxon>Neopterygii</taxon>
        <taxon>Teleostei</taxon>
        <taxon>Ostariophysi</taxon>
        <taxon>Cypriniformes</taxon>
        <taxon>Danionidae</taxon>
        <taxon>Danioninae</taxon>
        <taxon>Danionella</taxon>
    </lineage>
</organism>